<organism evidence="1">
    <name type="scientific">Arion vulgaris</name>
    <dbReference type="NCBI Taxonomy" id="1028688"/>
    <lineage>
        <taxon>Eukaryota</taxon>
        <taxon>Metazoa</taxon>
        <taxon>Spiralia</taxon>
        <taxon>Lophotrochozoa</taxon>
        <taxon>Mollusca</taxon>
        <taxon>Gastropoda</taxon>
        <taxon>Heterobranchia</taxon>
        <taxon>Euthyneura</taxon>
        <taxon>Panpulmonata</taxon>
        <taxon>Eupulmonata</taxon>
        <taxon>Stylommatophora</taxon>
        <taxon>Helicina</taxon>
        <taxon>Arionoidea</taxon>
        <taxon>Arionidae</taxon>
        <taxon>Arion</taxon>
    </lineage>
</organism>
<dbReference type="AlphaFoldDB" id="A0A0B7ACL8"/>
<name>A0A0B7ACL8_9EUPU</name>
<proteinExistence type="predicted"/>
<reference evidence="1" key="1">
    <citation type="submission" date="2014-12" db="EMBL/GenBank/DDBJ databases">
        <title>Insight into the proteome of Arion vulgaris.</title>
        <authorList>
            <person name="Aradska J."/>
            <person name="Bulat T."/>
            <person name="Smidak R."/>
            <person name="Sarate P."/>
            <person name="Gangsoo J."/>
            <person name="Sialana F."/>
            <person name="Bilban M."/>
            <person name="Lubec G."/>
        </authorList>
    </citation>
    <scope>NUCLEOTIDE SEQUENCE</scope>
    <source>
        <tissue evidence="1">Skin</tissue>
    </source>
</reference>
<feature type="non-terminal residue" evidence="1">
    <location>
        <position position="88"/>
    </location>
</feature>
<dbReference type="EMBL" id="HACG01031537">
    <property type="protein sequence ID" value="CEK78402.1"/>
    <property type="molecule type" value="Transcribed_RNA"/>
</dbReference>
<sequence length="88" mass="10199">MFCTNIPSTFFLERVAGSITHDYIQNLHSTRDELQTSRLHHKITSDGIFIQIAITRRRIANIPRVFHSNIVYISHLYGLFIFTDGHLA</sequence>
<gene>
    <name evidence="1" type="primary">ORF109965</name>
</gene>
<evidence type="ECO:0000313" key="1">
    <source>
        <dbReference type="EMBL" id="CEK78402.1"/>
    </source>
</evidence>
<accession>A0A0B7ACL8</accession>
<protein>
    <submittedName>
        <fullName evidence="1">Uncharacterized protein</fullName>
    </submittedName>
</protein>